<dbReference type="Gene3D" id="1.10.260.40">
    <property type="entry name" value="lambda repressor-like DNA-binding domains"/>
    <property type="match status" value="1"/>
</dbReference>
<reference evidence="3" key="1">
    <citation type="submission" date="2017-01" db="EMBL/GenBank/DDBJ databases">
        <title>Genome sequence of Rouxiella sp. ERMR1:05.</title>
        <authorList>
            <person name="Kumar R."/>
            <person name="Singh D."/>
            <person name="Kumar S."/>
        </authorList>
    </citation>
    <scope>NUCLEOTIDE SEQUENCE [LARGE SCALE GENOMIC DNA]</scope>
    <source>
        <strain evidence="3">ERMR1:05</strain>
    </source>
</reference>
<accession>A0A2L1UNL5</accession>
<dbReference type="InterPro" id="IPR001387">
    <property type="entry name" value="Cro/C1-type_HTH"/>
</dbReference>
<keyword evidence="3" id="KW-1185">Reference proteome</keyword>
<dbReference type="OrthoDB" id="6891141at2"/>
<name>A0A2L1UNL5_9GAMM</name>
<dbReference type="SMART" id="SM00530">
    <property type="entry name" value="HTH_XRE"/>
    <property type="match status" value="1"/>
</dbReference>
<gene>
    <name evidence="2" type="ORF">BV494_06055</name>
</gene>
<dbReference type="EMBL" id="CP019062">
    <property type="protein sequence ID" value="AVF34515.1"/>
    <property type="molecule type" value="Genomic_DNA"/>
</dbReference>
<evidence type="ECO:0000259" key="1">
    <source>
        <dbReference type="PROSITE" id="PS50943"/>
    </source>
</evidence>
<feature type="domain" description="HTH cro/C1-type" evidence="1">
    <location>
        <begin position="43"/>
        <end position="97"/>
    </location>
</feature>
<dbReference type="RefSeq" id="WP_104922043.1">
    <property type="nucleotide sequence ID" value="NZ_CP019062.1"/>
</dbReference>
<dbReference type="GO" id="GO:0003677">
    <property type="term" value="F:DNA binding"/>
    <property type="evidence" value="ECO:0007669"/>
    <property type="project" value="InterPro"/>
</dbReference>
<proteinExistence type="predicted"/>
<dbReference type="InterPro" id="IPR010982">
    <property type="entry name" value="Lambda_DNA-bd_dom_sf"/>
</dbReference>
<dbReference type="CDD" id="cd00093">
    <property type="entry name" value="HTH_XRE"/>
    <property type="match status" value="1"/>
</dbReference>
<evidence type="ECO:0000313" key="2">
    <source>
        <dbReference type="EMBL" id="AVF34515.1"/>
    </source>
</evidence>
<dbReference type="Pfam" id="PF01381">
    <property type="entry name" value="HTH_3"/>
    <property type="match status" value="1"/>
</dbReference>
<dbReference type="KEGG" id="rox:BV494_06055"/>
<sequence length="100" mass="11187">MKDVDDDYKLIPFSEVKAEAMKNPEFAAAYAALKMHKKMVAELKETRKAEALTQEDMARLTGLKKQNISRLENGVVSPTFFTLSRYAAALGGTIEFKKLS</sequence>
<organism evidence="2 3">
    <name type="scientific">Rahnella sikkimica</name>
    <dbReference type="NCBI Taxonomy" id="1805933"/>
    <lineage>
        <taxon>Bacteria</taxon>
        <taxon>Pseudomonadati</taxon>
        <taxon>Pseudomonadota</taxon>
        <taxon>Gammaproteobacteria</taxon>
        <taxon>Enterobacterales</taxon>
        <taxon>Yersiniaceae</taxon>
        <taxon>Rahnella</taxon>
    </lineage>
</organism>
<dbReference type="AlphaFoldDB" id="A0A2L1UNL5"/>
<evidence type="ECO:0000313" key="3">
    <source>
        <dbReference type="Proteomes" id="UP000239197"/>
    </source>
</evidence>
<protein>
    <recommendedName>
        <fullName evidence="1">HTH cro/C1-type domain-containing protein</fullName>
    </recommendedName>
</protein>
<dbReference type="Proteomes" id="UP000239197">
    <property type="component" value="Chromosome"/>
</dbReference>
<dbReference type="PROSITE" id="PS50943">
    <property type="entry name" value="HTH_CROC1"/>
    <property type="match status" value="1"/>
</dbReference>
<dbReference type="SUPFAM" id="SSF47413">
    <property type="entry name" value="lambda repressor-like DNA-binding domains"/>
    <property type="match status" value="1"/>
</dbReference>